<protein>
    <submittedName>
        <fullName evidence="1">YciI family protein</fullName>
    </submittedName>
</protein>
<evidence type="ECO:0000313" key="2">
    <source>
        <dbReference type="Proteomes" id="UP001500984"/>
    </source>
</evidence>
<reference evidence="1 2" key="1">
    <citation type="journal article" date="2019" name="Int. J. Syst. Evol. Microbiol.">
        <title>The Global Catalogue of Microorganisms (GCM) 10K type strain sequencing project: providing services to taxonomists for standard genome sequencing and annotation.</title>
        <authorList>
            <consortium name="The Broad Institute Genomics Platform"/>
            <consortium name="The Broad Institute Genome Sequencing Center for Infectious Disease"/>
            <person name="Wu L."/>
            <person name="Ma J."/>
        </authorList>
    </citation>
    <scope>NUCLEOTIDE SEQUENCE [LARGE SCALE GENOMIC DNA]</scope>
    <source>
        <strain evidence="1 2">JCM 15900</strain>
    </source>
</reference>
<comment type="caution">
    <text evidence="1">The sequence shown here is derived from an EMBL/GenBank/DDBJ whole genome shotgun (WGS) entry which is preliminary data.</text>
</comment>
<name>A0ABN2WVE7_9MICO</name>
<dbReference type="Proteomes" id="UP001500984">
    <property type="component" value="Unassembled WGS sequence"/>
</dbReference>
<dbReference type="SUPFAM" id="SSF54909">
    <property type="entry name" value="Dimeric alpha+beta barrel"/>
    <property type="match status" value="1"/>
</dbReference>
<dbReference type="InterPro" id="IPR011008">
    <property type="entry name" value="Dimeric_a/b-barrel"/>
</dbReference>
<dbReference type="EMBL" id="BAAAPZ010000008">
    <property type="protein sequence ID" value="GAA2099646.1"/>
    <property type="molecule type" value="Genomic_DNA"/>
</dbReference>
<gene>
    <name evidence="1" type="ORF">GCM10009823_21600</name>
</gene>
<organism evidence="1 2">
    <name type="scientific">Brevibacterium salitolerans</name>
    <dbReference type="NCBI Taxonomy" id="1403566"/>
    <lineage>
        <taxon>Bacteria</taxon>
        <taxon>Bacillati</taxon>
        <taxon>Actinomycetota</taxon>
        <taxon>Actinomycetes</taxon>
        <taxon>Micrococcales</taxon>
        <taxon>Brevibacteriaceae</taxon>
        <taxon>Brevibacterium</taxon>
    </lineage>
</organism>
<dbReference type="Gene3D" id="3.30.70.1060">
    <property type="entry name" value="Dimeric alpha+beta barrel"/>
    <property type="match status" value="1"/>
</dbReference>
<keyword evidence="2" id="KW-1185">Reference proteome</keyword>
<evidence type="ECO:0000313" key="1">
    <source>
        <dbReference type="EMBL" id="GAA2099646.1"/>
    </source>
</evidence>
<sequence length="111" mass="12367">MFLAIGYGDEAGYESTPIQVRRHAHAHDERLRERGVRMSRAGEPIQVRNTELKELRQEPGAYLRSALPVAGFSLLEADSLEEAAALLAESPCSVAHGVVEVWPLEDWNQQD</sequence>
<proteinExistence type="predicted"/>
<accession>A0ABN2WVE7</accession>